<dbReference type="InterPro" id="IPR011990">
    <property type="entry name" value="TPR-like_helical_dom_sf"/>
</dbReference>
<evidence type="ECO:0000313" key="2">
    <source>
        <dbReference type="Proteomes" id="UP001233535"/>
    </source>
</evidence>
<dbReference type="SUPFAM" id="SSF48452">
    <property type="entry name" value="TPR-like"/>
    <property type="match status" value="1"/>
</dbReference>
<dbReference type="InterPro" id="IPR010323">
    <property type="entry name" value="DUF924"/>
</dbReference>
<dbReference type="Gene3D" id="1.20.58.320">
    <property type="entry name" value="TPR-like"/>
    <property type="match status" value="1"/>
</dbReference>
<evidence type="ECO:0000313" key="1">
    <source>
        <dbReference type="EMBL" id="MDR0183984.1"/>
    </source>
</evidence>
<sequence length="182" mass="20788">MHTTPDDVLDFWHQAGYERWFARDDAFDARCRSDFLDAHFAAARRELEHWMETAGGALALCILLDQIPRNTFRGSGHAFATDPLARHYATRAIDRGDDLRVDPLLRPFFYMPFEHSESMEDQERSVVLASTLPGDAGKGYLDYARRHRDVIARFGRFPHRNAILGRESTPEEQAYLDAGGGF</sequence>
<reference evidence="1 2" key="1">
    <citation type="submission" date="2023-04" db="EMBL/GenBank/DDBJ databases">
        <title>Lysobacter sp. strain UC isolated from soil sample.</title>
        <authorList>
            <person name="Choksket S."/>
            <person name="Harshvardhan F."/>
            <person name="Rana R."/>
            <person name="Patil P.B."/>
            <person name="Korpole S."/>
        </authorList>
    </citation>
    <scope>NUCLEOTIDE SEQUENCE [LARGE SCALE GENOMIC DNA]</scope>
    <source>
        <strain evidence="1 2">UC</strain>
    </source>
</reference>
<name>A0ABU1CGB2_9GAMM</name>
<organism evidence="1 2">
    <name type="scientific">Lysobacter arvi</name>
    <dbReference type="NCBI Taxonomy" id="3038776"/>
    <lineage>
        <taxon>Bacteria</taxon>
        <taxon>Pseudomonadati</taxon>
        <taxon>Pseudomonadota</taxon>
        <taxon>Gammaproteobacteria</taxon>
        <taxon>Lysobacterales</taxon>
        <taxon>Lysobacteraceae</taxon>
        <taxon>Lysobacter</taxon>
    </lineage>
</organism>
<accession>A0ABU1CGB2</accession>
<protein>
    <submittedName>
        <fullName evidence="1">DUF924 domain-containing protein</fullName>
    </submittedName>
</protein>
<proteinExistence type="predicted"/>
<dbReference type="Pfam" id="PF06041">
    <property type="entry name" value="DUF924"/>
    <property type="match status" value="1"/>
</dbReference>
<keyword evidence="2" id="KW-1185">Reference proteome</keyword>
<comment type="caution">
    <text evidence="1">The sequence shown here is derived from an EMBL/GenBank/DDBJ whole genome shotgun (WGS) entry which is preliminary data.</text>
</comment>
<gene>
    <name evidence="1" type="ORF">P8609_13555</name>
</gene>
<dbReference type="Gene3D" id="1.25.40.10">
    <property type="entry name" value="Tetratricopeptide repeat domain"/>
    <property type="match status" value="1"/>
</dbReference>
<dbReference type="EMBL" id="JARUHG010000004">
    <property type="protein sequence ID" value="MDR0183984.1"/>
    <property type="molecule type" value="Genomic_DNA"/>
</dbReference>
<dbReference type="RefSeq" id="WP_309263116.1">
    <property type="nucleotide sequence ID" value="NZ_JARUHG010000004.1"/>
</dbReference>
<dbReference type="Proteomes" id="UP001233535">
    <property type="component" value="Unassembled WGS sequence"/>
</dbReference>